<feature type="domain" description="Cadherin" evidence="11">
    <location>
        <begin position="711"/>
        <end position="839"/>
    </location>
</feature>
<keyword evidence="2" id="KW-0812">Transmembrane</keyword>
<evidence type="ECO:0000256" key="1">
    <source>
        <dbReference type="ARBA" id="ARBA00004167"/>
    </source>
</evidence>
<dbReference type="PANTHER" id="PTHR24028">
    <property type="entry name" value="CADHERIN-87A"/>
    <property type="match status" value="1"/>
</dbReference>
<sequence>MIKKKLCIFTVLVILSITNSMYSPLQSEHKFLYVKPKRIECDDINLQDSDSQSAVSDQYILANLSSCLLKKYKENQFNSFSIHSKNPIIQSIFEEYFTFDEQQGLLKLIKYIDRESLCTRIEFKTKLKSKIRKNIKRLNEDELIFKSSFAALDNFVNCDCKINKCEIYFEFVAFKEADLDNRIKKNKKFNQYSKWNSHVHRYIGLNVIINDINDNRPKFRKNFLYLNITEHRGERQNLKQDIYNGNGKQTYCNVINKVNQEFEENEKIQIQKAFDLDSPDNSQIVYKLILLSNQDFNLITKLEFEFSQNEKFFESNLKYLIEKFEQNCFNHFELIDNNNFNDDFGLKINTFLDREQQDVYNFVLIALEKNYYQSDLIHNRNYMLIRLKINDLNDNQPKFDQSKYSFSINETTEIKDYYENLNFNDSESVNFSLFLNQTCAYLSKKLKVFANDADFGQNSLVKYKIIQQINRKHPNYKRNLNFNLDSEFIIDENHGSIQMSFCRDLQKYKNINRDSFNELTRFLDFESYYKHVLVVEATDSSLENSLQTVVTVDVNILDLNDNKPFLVGLYNNNLNLNLTFQKVEDEVIKSKIIIYGLSELSEKGISLGQFLITDLDSPSSNMLIQGDVKDNTKFIFKKNKQQNFSSQTLSSTIQSNEIFELFLNFEPDAEQQRFYNFLIEIKDSGTVVNFSTETEVLIFIKDENDNEPKFEKSFYSFSIDEWNEFDDNQMKSLEYCFARLEALDLDVSSENQQVFYSLEEIENKHLQIKATTNNQSNFINFYIDELTGYLCVKNRSLIDRETRSKYEFTVYAKNKDSKFCSKTSVQVLVNDLNDNPPQFKQAEYNFFITEKDSNLVRSYVRPNSEKSSFTNKVYIGSVKAFDKDIIDTEIVYYLNPSDRKSYYELNTKNSDNSLLKGNNLIFEKKDNSFNQKEETFPEVDVYNCLIEDNENENTSYFYEVTSIKHGNIDTEIIDLSKKKVLKQIEDLDEIIHVDPTTGSIYLMDELIDREQILNIKFKIYAKNKRDTPWPSLNSSVPIVIEIDDINDSKPTCIGLTNNYDDTLSNNKTIDSFSLKFNDLYIKLNPNQYKMALIYAFNCIDLDSNRKNSQLTYEIENFHLKSEDGLKTNEEEPKSIVNEFLSNFKVFILNKSNGRLYLDLNPIWWNYDKNLDKFISFFNKKYLIIKFKIFDDGIIPLSNYYYLQLFICWNKSNLDLIDLCSYEDSRYKDRPVISKLLNNNAYQNYQIYEISQNNRGFEKNAISISKIHHENNKINEKFEENRIREDSTKNLNVTINEQKEKNDDQKQKLAIIILENASNSFSNFEKLTFIIVVAIHCCVKN</sequence>
<name>A0A813ZBC1_9BILA</name>
<feature type="signal peptide" evidence="10">
    <location>
        <begin position="1"/>
        <end position="20"/>
    </location>
</feature>
<keyword evidence="10" id="KW-0732">Signal</keyword>
<keyword evidence="9" id="KW-0175">Coiled coil</keyword>
<comment type="caution">
    <text evidence="12">The sequence shown here is derived from an EMBL/GenBank/DDBJ whole genome shotgun (WGS) entry which is preliminary data.</text>
</comment>
<evidence type="ECO:0000256" key="7">
    <source>
        <dbReference type="ARBA" id="ARBA00023180"/>
    </source>
</evidence>
<dbReference type="GO" id="GO:0007156">
    <property type="term" value="P:homophilic cell adhesion via plasma membrane adhesion molecules"/>
    <property type="evidence" value="ECO:0007669"/>
    <property type="project" value="InterPro"/>
</dbReference>
<dbReference type="EMBL" id="CAJNOC010001870">
    <property type="protein sequence ID" value="CAF0897028.1"/>
    <property type="molecule type" value="Genomic_DNA"/>
</dbReference>
<proteinExistence type="predicted"/>
<dbReference type="PROSITE" id="PS50268">
    <property type="entry name" value="CADHERIN_2"/>
    <property type="match status" value="5"/>
</dbReference>
<keyword evidence="5" id="KW-1133">Transmembrane helix</keyword>
<evidence type="ECO:0000256" key="4">
    <source>
        <dbReference type="ARBA" id="ARBA00022837"/>
    </source>
</evidence>
<dbReference type="InterPro" id="IPR015919">
    <property type="entry name" value="Cadherin-like_sf"/>
</dbReference>
<feature type="chain" id="PRO_5032557233" description="Cadherin domain-containing protein" evidence="10">
    <location>
        <begin position="21"/>
        <end position="1340"/>
    </location>
</feature>
<evidence type="ECO:0000259" key="11">
    <source>
        <dbReference type="PROSITE" id="PS50268"/>
    </source>
</evidence>
<evidence type="ECO:0000313" key="13">
    <source>
        <dbReference type="Proteomes" id="UP000663879"/>
    </source>
</evidence>
<dbReference type="SMART" id="SM00112">
    <property type="entry name" value="CA"/>
    <property type="match status" value="5"/>
</dbReference>
<dbReference type="Gene3D" id="2.60.40.60">
    <property type="entry name" value="Cadherins"/>
    <property type="match status" value="6"/>
</dbReference>
<dbReference type="InterPro" id="IPR050174">
    <property type="entry name" value="Protocadherin/Cadherin-CA"/>
</dbReference>
<dbReference type="PRINTS" id="PR00205">
    <property type="entry name" value="CADHERIN"/>
</dbReference>
<organism evidence="12 13">
    <name type="scientific">Brachionus calyciflorus</name>
    <dbReference type="NCBI Taxonomy" id="104777"/>
    <lineage>
        <taxon>Eukaryota</taxon>
        <taxon>Metazoa</taxon>
        <taxon>Spiralia</taxon>
        <taxon>Gnathifera</taxon>
        <taxon>Rotifera</taxon>
        <taxon>Eurotatoria</taxon>
        <taxon>Monogononta</taxon>
        <taxon>Pseudotrocha</taxon>
        <taxon>Ploima</taxon>
        <taxon>Brachionidae</taxon>
        <taxon>Brachionus</taxon>
    </lineage>
</organism>
<dbReference type="PANTHER" id="PTHR24028:SF146">
    <property type="entry name" value="CADHERIN 96CB, ISOFORM D-RELATED"/>
    <property type="match status" value="1"/>
</dbReference>
<evidence type="ECO:0000256" key="10">
    <source>
        <dbReference type="SAM" id="SignalP"/>
    </source>
</evidence>
<feature type="domain" description="Cadherin" evidence="11">
    <location>
        <begin position="400"/>
        <end position="566"/>
    </location>
</feature>
<feature type="domain" description="Cadherin" evidence="11">
    <location>
        <begin position="948"/>
        <end position="1052"/>
    </location>
</feature>
<feature type="coiled-coil region" evidence="9">
    <location>
        <begin position="1287"/>
        <end position="1314"/>
    </location>
</feature>
<keyword evidence="4 8" id="KW-0106">Calcium</keyword>
<evidence type="ECO:0000256" key="3">
    <source>
        <dbReference type="ARBA" id="ARBA00022737"/>
    </source>
</evidence>
<dbReference type="GO" id="GO:0005509">
    <property type="term" value="F:calcium ion binding"/>
    <property type="evidence" value="ECO:0007669"/>
    <property type="project" value="UniProtKB-UniRule"/>
</dbReference>
<dbReference type="OrthoDB" id="6252479at2759"/>
<feature type="domain" description="Cadherin" evidence="11">
    <location>
        <begin position="597"/>
        <end position="710"/>
    </location>
</feature>
<dbReference type="InterPro" id="IPR002126">
    <property type="entry name" value="Cadherin-like_dom"/>
</dbReference>
<protein>
    <recommendedName>
        <fullName evidence="11">Cadherin domain-containing protein</fullName>
    </recommendedName>
</protein>
<feature type="domain" description="Cadherin" evidence="11">
    <location>
        <begin position="273"/>
        <end position="399"/>
    </location>
</feature>
<keyword evidence="6" id="KW-0472">Membrane</keyword>
<dbReference type="InterPro" id="IPR020894">
    <property type="entry name" value="Cadherin_CS"/>
</dbReference>
<evidence type="ECO:0000256" key="2">
    <source>
        <dbReference type="ARBA" id="ARBA00022692"/>
    </source>
</evidence>
<evidence type="ECO:0000256" key="8">
    <source>
        <dbReference type="PROSITE-ProRule" id="PRU00043"/>
    </source>
</evidence>
<evidence type="ECO:0000256" key="6">
    <source>
        <dbReference type="ARBA" id="ARBA00023136"/>
    </source>
</evidence>
<keyword evidence="7" id="KW-0325">Glycoprotein</keyword>
<keyword evidence="13" id="KW-1185">Reference proteome</keyword>
<dbReference type="CDD" id="cd11304">
    <property type="entry name" value="Cadherin_repeat"/>
    <property type="match status" value="5"/>
</dbReference>
<comment type="subcellular location">
    <subcellularLocation>
        <location evidence="1">Membrane</location>
        <topology evidence="1">Single-pass membrane protein</topology>
    </subcellularLocation>
</comment>
<dbReference type="SUPFAM" id="SSF49313">
    <property type="entry name" value="Cadherin-like"/>
    <property type="match status" value="4"/>
</dbReference>
<dbReference type="PROSITE" id="PS00232">
    <property type="entry name" value="CADHERIN_1"/>
    <property type="match status" value="5"/>
</dbReference>
<evidence type="ECO:0000256" key="9">
    <source>
        <dbReference type="SAM" id="Coils"/>
    </source>
</evidence>
<gene>
    <name evidence="12" type="ORF">OXX778_LOCUS11208</name>
</gene>
<dbReference type="Proteomes" id="UP000663879">
    <property type="component" value="Unassembled WGS sequence"/>
</dbReference>
<keyword evidence="3" id="KW-0677">Repeat</keyword>
<dbReference type="GO" id="GO:0005886">
    <property type="term" value="C:plasma membrane"/>
    <property type="evidence" value="ECO:0007669"/>
    <property type="project" value="InterPro"/>
</dbReference>
<reference evidence="12" key="1">
    <citation type="submission" date="2021-02" db="EMBL/GenBank/DDBJ databases">
        <authorList>
            <person name="Nowell W R."/>
        </authorList>
    </citation>
    <scope>NUCLEOTIDE SEQUENCE</scope>
    <source>
        <strain evidence="12">Ploen Becks lab</strain>
    </source>
</reference>
<evidence type="ECO:0000256" key="5">
    <source>
        <dbReference type="ARBA" id="ARBA00022989"/>
    </source>
</evidence>
<accession>A0A813ZBC1</accession>
<evidence type="ECO:0000313" key="12">
    <source>
        <dbReference type="EMBL" id="CAF0897028.1"/>
    </source>
</evidence>